<dbReference type="PANTHER" id="PTHR12629:SF0">
    <property type="entry name" value="DIPHOSPHOINOSITOL-POLYPHOSPHATE DIPHOSPHATASE"/>
    <property type="match status" value="1"/>
</dbReference>
<dbReference type="OrthoDB" id="7066910at2"/>
<sequence>MSSVLLPDISLVPTIGGVRVQYGALCYRFKGAEPRVLMVTSRGTGRWILPKGWPMKGRDGAGTAAREAWEEAGVVGTVHASSVGLYFYSKILGKEGPVPCMVQVFPIHVSQLSDRYPERGERRRKWFSPKKAAKVVTEADLARFLTSVDLTRLHQARQEMLDDSRST</sequence>
<reference evidence="7" key="1">
    <citation type="submission" date="2016-10" db="EMBL/GenBank/DDBJ databases">
        <authorList>
            <person name="Varghese N."/>
            <person name="Submissions S."/>
        </authorList>
    </citation>
    <scope>NUCLEOTIDE SEQUENCE [LARGE SCALE GENOMIC DNA]</scope>
    <source>
        <strain evidence="7">CGMCC 1.9108</strain>
    </source>
</reference>
<dbReference type="GO" id="GO:0046872">
    <property type="term" value="F:metal ion binding"/>
    <property type="evidence" value="ECO:0007669"/>
    <property type="project" value="UniProtKB-KW"/>
</dbReference>
<dbReference type="RefSeq" id="WP_093031033.1">
    <property type="nucleotide sequence ID" value="NZ_FMZV01000006.1"/>
</dbReference>
<gene>
    <name evidence="6" type="ORF">SAMN04488239_106174</name>
</gene>
<accession>A0A1G6TSP8</accession>
<evidence type="ECO:0000313" key="6">
    <source>
        <dbReference type="EMBL" id="SDD32051.1"/>
    </source>
</evidence>
<keyword evidence="2" id="KW-0479">Metal-binding</keyword>
<protein>
    <submittedName>
        <fullName evidence="6">8-oxo-dGTP pyrophosphatase MutT, NUDIX family</fullName>
    </submittedName>
</protein>
<evidence type="ECO:0000256" key="2">
    <source>
        <dbReference type="ARBA" id="ARBA00022723"/>
    </source>
</evidence>
<proteinExistence type="predicted"/>
<dbReference type="STRING" id="639004.SAMN04488239_106174"/>
<dbReference type="GO" id="GO:0016462">
    <property type="term" value="F:pyrophosphatase activity"/>
    <property type="evidence" value="ECO:0007669"/>
    <property type="project" value="InterPro"/>
</dbReference>
<dbReference type="PANTHER" id="PTHR12629">
    <property type="entry name" value="DIPHOSPHOINOSITOL POLYPHOSPHATE PHOSPHOHYDROLASE"/>
    <property type="match status" value="1"/>
</dbReference>
<keyword evidence="3" id="KW-0378">Hydrolase</keyword>
<dbReference type="EMBL" id="FMZV01000006">
    <property type="protein sequence ID" value="SDD32051.1"/>
    <property type="molecule type" value="Genomic_DNA"/>
</dbReference>
<dbReference type="PROSITE" id="PS51462">
    <property type="entry name" value="NUDIX"/>
    <property type="match status" value="1"/>
</dbReference>
<evidence type="ECO:0000256" key="4">
    <source>
        <dbReference type="ARBA" id="ARBA00022842"/>
    </source>
</evidence>
<comment type="cofactor">
    <cofactor evidence="1">
        <name>Mg(2+)</name>
        <dbReference type="ChEBI" id="CHEBI:18420"/>
    </cofactor>
</comment>
<feature type="domain" description="Nudix hydrolase" evidence="5">
    <location>
        <begin position="17"/>
        <end position="149"/>
    </location>
</feature>
<dbReference type="SUPFAM" id="SSF55811">
    <property type="entry name" value="Nudix"/>
    <property type="match status" value="1"/>
</dbReference>
<evidence type="ECO:0000256" key="1">
    <source>
        <dbReference type="ARBA" id="ARBA00001946"/>
    </source>
</evidence>
<dbReference type="Gene3D" id="3.90.79.10">
    <property type="entry name" value="Nucleoside Triphosphate Pyrophosphohydrolase"/>
    <property type="match status" value="1"/>
</dbReference>
<dbReference type="InterPro" id="IPR015797">
    <property type="entry name" value="NUDIX_hydrolase-like_dom_sf"/>
</dbReference>
<dbReference type="Pfam" id="PF00293">
    <property type="entry name" value="NUDIX"/>
    <property type="match status" value="1"/>
</dbReference>
<dbReference type="AlphaFoldDB" id="A0A1G6TSP8"/>
<evidence type="ECO:0000256" key="3">
    <source>
        <dbReference type="ARBA" id="ARBA00022801"/>
    </source>
</evidence>
<keyword evidence="4" id="KW-0460">Magnesium</keyword>
<dbReference type="GO" id="GO:0005737">
    <property type="term" value="C:cytoplasm"/>
    <property type="evidence" value="ECO:0007669"/>
    <property type="project" value="TreeGrafter"/>
</dbReference>
<dbReference type="InterPro" id="IPR047198">
    <property type="entry name" value="DDP-like_NUDIX"/>
</dbReference>
<evidence type="ECO:0000313" key="7">
    <source>
        <dbReference type="Proteomes" id="UP000199628"/>
    </source>
</evidence>
<dbReference type="InterPro" id="IPR000086">
    <property type="entry name" value="NUDIX_hydrolase_dom"/>
</dbReference>
<dbReference type="CDD" id="cd04666">
    <property type="entry name" value="NUDIX_DIPP2_like_Nudt4"/>
    <property type="match status" value="1"/>
</dbReference>
<evidence type="ECO:0000259" key="5">
    <source>
        <dbReference type="PROSITE" id="PS51462"/>
    </source>
</evidence>
<organism evidence="6 7">
    <name type="scientific">Ruegeria marina</name>
    <dbReference type="NCBI Taxonomy" id="639004"/>
    <lineage>
        <taxon>Bacteria</taxon>
        <taxon>Pseudomonadati</taxon>
        <taxon>Pseudomonadota</taxon>
        <taxon>Alphaproteobacteria</taxon>
        <taxon>Rhodobacterales</taxon>
        <taxon>Roseobacteraceae</taxon>
        <taxon>Ruegeria</taxon>
    </lineage>
</organism>
<keyword evidence="7" id="KW-1185">Reference proteome</keyword>
<name>A0A1G6TSP8_9RHOB</name>
<dbReference type="Proteomes" id="UP000199628">
    <property type="component" value="Unassembled WGS sequence"/>
</dbReference>